<organism evidence="1">
    <name type="scientific">marine sediment metagenome</name>
    <dbReference type="NCBI Taxonomy" id="412755"/>
    <lineage>
        <taxon>unclassified sequences</taxon>
        <taxon>metagenomes</taxon>
        <taxon>ecological metagenomes</taxon>
    </lineage>
</organism>
<dbReference type="EMBL" id="BARS01053914">
    <property type="protein sequence ID" value="GAG43846.1"/>
    <property type="molecule type" value="Genomic_DNA"/>
</dbReference>
<name>X0Z5Q7_9ZZZZ</name>
<proteinExistence type="predicted"/>
<protein>
    <submittedName>
        <fullName evidence="1">Uncharacterized protein</fullName>
    </submittedName>
</protein>
<evidence type="ECO:0000313" key="1">
    <source>
        <dbReference type="EMBL" id="GAG43846.1"/>
    </source>
</evidence>
<reference evidence="1" key="1">
    <citation type="journal article" date="2014" name="Front. Microbiol.">
        <title>High frequency of phylogenetically diverse reductive dehalogenase-homologous genes in deep subseafloor sedimentary metagenomes.</title>
        <authorList>
            <person name="Kawai M."/>
            <person name="Futagami T."/>
            <person name="Toyoda A."/>
            <person name="Takaki Y."/>
            <person name="Nishi S."/>
            <person name="Hori S."/>
            <person name="Arai W."/>
            <person name="Tsubouchi T."/>
            <person name="Morono Y."/>
            <person name="Uchiyama I."/>
            <person name="Ito T."/>
            <person name="Fujiyama A."/>
            <person name="Inagaki F."/>
            <person name="Takami H."/>
        </authorList>
    </citation>
    <scope>NUCLEOTIDE SEQUENCE</scope>
    <source>
        <strain evidence="1">Expedition CK06-06</strain>
    </source>
</reference>
<sequence length="223" mass="24376">GKKCSNPVPYAVDTLDECNETESNDTTKNAQQIELPKIVNGRIDKPGDVDVFQFKARAGEKIVAEVYGRRLNSQLDSILRLTDASGKVLELNDDYMLKDEHLHTNMMGLTTHHADSYLMAELPKAGTYYVHLADSQRHGGDSYGYRLRVAVAQGDFALRVAPSSISMRPGGIVPISVHALRKDGYDGEIEVVLKNAPAGFKIIGGRIPAGRDSVRMIVIAPAK</sequence>
<dbReference type="SUPFAM" id="SSF89260">
    <property type="entry name" value="Collagen-binding domain"/>
    <property type="match status" value="1"/>
</dbReference>
<comment type="caution">
    <text evidence="1">The sequence shown here is derived from an EMBL/GenBank/DDBJ whole genome shotgun (WGS) entry which is preliminary data.</text>
</comment>
<feature type="non-terminal residue" evidence="1">
    <location>
        <position position="223"/>
    </location>
</feature>
<accession>X0Z5Q7</accession>
<gene>
    <name evidence="1" type="ORF">S01H1_79911</name>
</gene>
<dbReference type="Gene3D" id="2.60.120.380">
    <property type="match status" value="1"/>
</dbReference>
<feature type="non-terminal residue" evidence="1">
    <location>
        <position position="1"/>
    </location>
</feature>
<dbReference type="AlphaFoldDB" id="X0Z5Q7"/>